<feature type="signal peptide" evidence="3">
    <location>
        <begin position="1"/>
        <end position="18"/>
    </location>
</feature>
<protein>
    <recommendedName>
        <fullName evidence="4">Peptidase S1 domain-containing protein</fullName>
    </recommendedName>
</protein>
<evidence type="ECO:0000256" key="3">
    <source>
        <dbReference type="SAM" id="SignalP"/>
    </source>
</evidence>
<dbReference type="PANTHER" id="PTHR24252">
    <property type="entry name" value="ACROSIN-RELATED"/>
    <property type="match status" value="1"/>
</dbReference>
<dbReference type="EMBL" id="JAIWYP010000001">
    <property type="protein sequence ID" value="KAH3891049.1"/>
    <property type="molecule type" value="Genomic_DNA"/>
</dbReference>
<keyword evidence="3" id="KW-0732">Signal</keyword>
<dbReference type="InterPro" id="IPR043504">
    <property type="entry name" value="Peptidase_S1_PA_chymotrypsin"/>
</dbReference>
<dbReference type="AlphaFoldDB" id="A0A9D4NC90"/>
<gene>
    <name evidence="5" type="ORF">DPMN_015140</name>
</gene>
<dbReference type="InterPro" id="IPR001254">
    <property type="entry name" value="Trypsin_dom"/>
</dbReference>
<dbReference type="PANTHER" id="PTHR24252:SF7">
    <property type="entry name" value="HYALIN"/>
    <property type="match status" value="1"/>
</dbReference>
<dbReference type="SMART" id="SM00020">
    <property type="entry name" value="Tryp_SPc"/>
    <property type="match status" value="1"/>
</dbReference>
<keyword evidence="1" id="KW-1015">Disulfide bond</keyword>
<keyword evidence="2" id="KW-0645">Protease</keyword>
<dbReference type="InterPro" id="IPR001314">
    <property type="entry name" value="Peptidase_S1A"/>
</dbReference>
<dbReference type="InterPro" id="IPR018114">
    <property type="entry name" value="TRYPSIN_HIS"/>
</dbReference>
<dbReference type="CDD" id="cd00190">
    <property type="entry name" value="Tryp_SPc"/>
    <property type="match status" value="1"/>
</dbReference>
<keyword evidence="2" id="KW-0378">Hydrolase</keyword>
<dbReference type="SUPFAM" id="SSF50494">
    <property type="entry name" value="Trypsin-like serine proteases"/>
    <property type="match status" value="1"/>
</dbReference>
<proteinExistence type="predicted"/>
<keyword evidence="6" id="KW-1185">Reference proteome</keyword>
<comment type="caution">
    <text evidence="5">The sequence shown here is derived from an EMBL/GenBank/DDBJ whole genome shotgun (WGS) entry which is preliminary data.</text>
</comment>
<evidence type="ECO:0000313" key="5">
    <source>
        <dbReference type="EMBL" id="KAH3891049.1"/>
    </source>
</evidence>
<accession>A0A9D4NC90</accession>
<sequence length="383" mass="42559">MEVSGITIFMLLFFSVFAGRLVGVDARGYWQPSKLLLKTISFSVVQEKDAASDQTACNKINRSSPFGCNGFKSLKSKQRVEITDLLPKLPSSEPNTIRNETAGQNFSSEGPLPQINISLDNTLAAQSTEQNSTSILTEVIKTKIVGGVNTEPRDWPWQASIQYRGDDHRWWHFCSGSLVSPRWLVTAAHCVALLKDHTIRVVVGEYRLSVYSHNEQVVNPEKIYMHGYFDARTHLYDIAMVKLTHNVSMTWNVQTIQAISPRQDTENNHANCHISGWGNVIGSTTDVFLSDILLQSPMKVLLHSECSVHNYDLSNSQLCVFSHVASACTGDSGGPLVCAVGSEWRLTGVASWVASSTCAPSYPNVYTRMSFYIDWMNTVINSK</sequence>
<name>A0A9D4NC90_DREPO</name>
<dbReference type="GO" id="GO:0006508">
    <property type="term" value="P:proteolysis"/>
    <property type="evidence" value="ECO:0007669"/>
    <property type="project" value="UniProtKB-KW"/>
</dbReference>
<dbReference type="Gene3D" id="2.40.10.10">
    <property type="entry name" value="Trypsin-like serine proteases"/>
    <property type="match status" value="1"/>
</dbReference>
<dbReference type="PROSITE" id="PS00135">
    <property type="entry name" value="TRYPSIN_SER"/>
    <property type="match status" value="1"/>
</dbReference>
<evidence type="ECO:0000259" key="4">
    <source>
        <dbReference type="PROSITE" id="PS50240"/>
    </source>
</evidence>
<evidence type="ECO:0000256" key="1">
    <source>
        <dbReference type="ARBA" id="ARBA00023157"/>
    </source>
</evidence>
<feature type="chain" id="PRO_5038975174" description="Peptidase S1 domain-containing protein" evidence="3">
    <location>
        <begin position="19"/>
        <end position="383"/>
    </location>
</feature>
<dbReference type="InterPro" id="IPR009003">
    <property type="entry name" value="Peptidase_S1_PA"/>
</dbReference>
<evidence type="ECO:0000256" key="2">
    <source>
        <dbReference type="RuleBase" id="RU363034"/>
    </source>
</evidence>
<organism evidence="5 6">
    <name type="scientific">Dreissena polymorpha</name>
    <name type="common">Zebra mussel</name>
    <name type="synonym">Mytilus polymorpha</name>
    <dbReference type="NCBI Taxonomy" id="45954"/>
    <lineage>
        <taxon>Eukaryota</taxon>
        <taxon>Metazoa</taxon>
        <taxon>Spiralia</taxon>
        <taxon>Lophotrochozoa</taxon>
        <taxon>Mollusca</taxon>
        <taxon>Bivalvia</taxon>
        <taxon>Autobranchia</taxon>
        <taxon>Heteroconchia</taxon>
        <taxon>Euheterodonta</taxon>
        <taxon>Imparidentia</taxon>
        <taxon>Neoheterodontei</taxon>
        <taxon>Myida</taxon>
        <taxon>Dreissenoidea</taxon>
        <taxon>Dreissenidae</taxon>
        <taxon>Dreissena</taxon>
    </lineage>
</organism>
<dbReference type="PROSITE" id="PS00134">
    <property type="entry name" value="TRYPSIN_HIS"/>
    <property type="match status" value="1"/>
</dbReference>
<dbReference type="InterPro" id="IPR033116">
    <property type="entry name" value="TRYPSIN_SER"/>
</dbReference>
<dbReference type="Proteomes" id="UP000828390">
    <property type="component" value="Unassembled WGS sequence"/>
</dbReference>
<reference evidence="5" key="1">
    <citation type="journal article" date="2019" name="bioRxiv">
        <title>The Genome of the Zebra Mussel, Dreissena polymorpha: A Resource for Invasive Species Research.</title>
        <authorList>
            <person name="McCartney M.A."/>
            <person name="Auch B."/>
            <person name="Kono T."/>
            <person name="Mallez S."/>
            <person name="Zhang Y."/>
            <person name="Obille A."/>
            <person name="Becker A."/>
            <person name="Abrahante J.E."/>
            <person name="Garbe J."/>
            <person name="Badalamenti J.P."/>
            <person name="Herman A."/>
            <person name="Mangelson H."/>
            <person name="Liachko I."/>
            <person name="Sullivan S."/>
            <person name="Sone E.D."/>
            <person name="Koren S."/>
            <person name="Silverstein K.A.T."/>
            <person name="Beckman K.B."/>
            <person name="Gohl D.M."/>
        </authorList>
    </citation>
    <scope>NUCLEOTIDE SEQUENCE</scope>
    <source>
        <strain evidence="5">Duluth1</strain>
        <tissue evidence="5">Whole animal</tissue>
    </source>
</reference>
<dbReference type="GO" id="GO:0004252">
    <property type="term" value="F:serine-type endopeptidase activity"/>
    <property type="evidence" value="ECO:0007669"/>
    <property type="project" value="InterPro"/>
</dbReference>
<dbReference type="PRINTS" id="PR00722">
    <property type="entry name" value="CHYMOTRYPSIN"/>
</dbReference>
<dbReference type="FunFam" id="2.40.10.10:FF:000004">
    <property type="entry name" value="Tryptase gamma 1"/>
    <property type="match status" value="1"/>
</dbReference>
<dbReference type="PROSITE" id="PS50240">
    <property type="entry name" value="TRYPSIN_DOM"/>
    <property type="match status" value="1"/>
</dbReference>
<evidence type="ECO:0000313" key="6">
    <source>
        <dbReference type="Proteomes" id="UP000828390"/>
    </source>
</evidence>
<keyword evidence="2" id="KW-0720">Serine protease</keyword>
<reference evidence="5" key="2">
    <citation type="submission" date="2020-11" db="EMBL/GenBank/DDBJ databases">
        <authorList>
            <person name="McCartney M.A."/>
            <person name="Auch B."/>
            <person name="Kono T."/>
            <person name="Mallez S."/>
            <person name="Becker A."/>
            <person name="Gohl D.M."/>
            <person name="Silverstein K.A.T."/>
            <person name="Koren S."/>
            <person name="Bechman K.B."/>
            <person name="Herman A."/>
            <person name="Abrahante J.E."/>
            <person name="Garbe J."/>
        </authorList>
    </citation>
    <scope>NUCLEOTIDE SEQUENCE</scope>
    <source>
        <strain evidence="5">Duluth1</strain>
        <tissue evidence="5">Whole animal</tissue>
    </source>
</reference>
<feature type="domain" description="Peptidase S1" evidence="4">
    <location>
        <begin position="144"/>
        <end position="381"/>
    </location>
</feature>
<dbReference type="Pfam" id="PF00089">
    <property type="entry name" value="Trypsin"/>
    <property type="match status" value="1"/>
</dbReference>